<dbReference type="GO" id="GO:0120114">
    <property type="term" value="C:Sm-like protein family complex"/>
    <property type="evidence" value="ECO:0000318"/>
    <property type="project" value="GO_Central"/>
</dbReference>
<reference evidence="1" key="2">
    <citation type="journal article" date="2008" name="Genome Biol.">
        <title>Improved genome assembly and evidence-based global gene model set for the chordate Ciona intestinalis: new insight into intron and operon populations.</title>
        <authorList>
            <person name="Satou Y."/>
            <person name="Mineta K."/>
            <person name="Ogasawara M."/>
            <person name="Sasakura Y."/>
            <person name="Shoguchi E."/>
            <person name="Ueno K."/>
            <person name="Yamada L."/>
            <person name="Matsumoto J."/>
            <person name="Wasserscheid J."/>
            <person name="Dewar K."/>
            <person name="Wiley G.B."/>
            <person name="Macmil S.L."/>
            <person name="Roe B.A."/>
            <person name="Zeller R.W."/>
            <person name="Hastings K.E."/>
            <person name="Lemaire P."/>
            <person name="Lindquist E."/>
            <person name="Endo T."/>
            <person name="Hotta K."/>
            <person name="Inaba K."/>
        </authorList>
    </citation>
    <scope>NUCLEOTIDE SEQUENCE [LARGE SCALE GENOMIC DNA]</scope>
    <source>
        <strain evidence="1">wild type</strain>
    </source>
</reference>
<evidence type="ECO:0000313" key="1">
    <source>
        <dbReference type="Ensembl" id="ENSCINP00000030048.1"/>
    </source>
</evidence>
<dbReference type="Ensembl" id="ENSCINT00000032670.1">
    <property type="protein sequence ID" value="ENSCINP00000030048.1"/>
    <property type="gene ID" value="ENSCING00000018224.1"/>
</dbReference>
<reference evidence="1" key="3">
    <citation type="submission" date="2025-08" db="UniProtKB">
        <authorList>
            <consortium name="Ensembl"/>
        </authorList>
    </citation>
    <scope>IDENTIFICATION</scope>
</reference>
<dbReference type="InterPro" id="IPR020338">
    <property type="entry name" value="SMN_gemin7"/>
</dbReference>
<dbReference type="STRING" id="7719.ENSCINP00000030048"/>
<keyword evidence="2" id="KW-1185">Reference proteome</keyword>
<gene>
    <name evidence="1" type="primary">LOC100179671</name>
</gene>
<dbReference type="GO" id="GO:0000387">
    <property type="term" value="P:spliceosomal snRNP assembly"/>
    <property type="evidence" value="ECO:0000318"/>
    <property type="project" value="GO_Central"/>
</dbReference>
<dbReference type="Gene3D" id="2.30.30.100">
    <property type="match status" value="1"/>
</dbReference>
<dbReference type="Proteomes" id="UP000008144">
    <property type="component" value="Chromosome 10"/>
</dbReference>
<dbReference type="OrthoDB" id="70763at2759"/>
<dbReference type="HOGENOM" id="CLU_172073_1_0_1"/>
<name>H2XK66_CIOIN</name>
<accession>A0A1W2W656</accession>
<protein>
    <submittedName>
        <fullName evidence="1">Gem-associated protein 7-like</fullName>
    </submittedName>
</protein>
<reference evidence="2" key="1">
    <citation type="journal article" date="2002" name="Science">
        <title>The draft genome of Ciona intestinalis: insights into chordate and vertebrate origins.</title>
        <authorList>
            <person name="Dehal P."/>
            <person name="Satou Y."/>
            <person name="Campbell R.K."/>
            <person name="Chapman J."/>
            <person name="Degnan B."/>
            <person name="De Tomaso A."/>
            <person name="Davidson B."/>
            <person name="Di Gregorio A."/>
            <person name="Gelpke M."/>
            <person name="Goodstein D.M."/>
            <person name="Harafuji N."/>
            <person name="Hastings K.E."/>
            <person name="Ho I."/>
            <person name="Hotta K."/>
            <person name="Huang W."/>
            <person name="Kawashima T."/>
            <person name="Lemaire P."/>
            <person name="Martinez D."/>
            <person name="Meinertzhagen I.A."/>
            <person name="Necula S."/>
            <person name="Nonaka M."/>
            <person name="Putnam N."/>
            <person name="Rash S."/>
            <person name="Saiga H."/>
            <person name="Satake M."/>
            <person name="Terry A."/>
            <person name="Yamada L."/>
            <person name="Wang H.G."/>
            <person name="Awazu S."/>
            <person name="Azumi K."/>
            <person name="Boore J."/>
            <person name="Branno M."/>
            <person name="Chin-Bow S."/>
            <person name="DeSantis R."/>
            <person name="Doyle S."/>
            <person name="Francino P."/>
            <person name="Keys D.N."/>
            <person name="Haga S."/>
            <person name="Hayashi H."/>
            <person name="Hino K."/>
            <person name="Imai K.S."/>
            <person name="Inaba K."/>
            <person name="Kano S."/>
            <person name="Kobayashi K."/>
            <person name="Kobayashi M."/>
            <person name="Lee B.I."/>
            <person name="Makabe K.W."/>
            <person name="Manohar C."/>
            <person name="Matassi G."/>
            <person name="Medina M."/>
            <person name="Mochizuki Y."/>
            <person name="Mount S."/>
            <person name="Morishita T."/>
            <person name="Miura S."/>
            <person name="Nakayama A."/>
            <person name="Nishizaka S."/>
            <person name="Nomoto H."/>
            <person name="Ohta F."/>
            <person name="Oishi K."/>
            <person name="Rigoutsos I."/>
            <person name="Sano M."/>
            <person name="Sasaki A."/>
            <person name="Sasakura Y."/>
            <person name="Shoguchi E."/>
            <person name="Shin-i T."/>
            <person name="Spagnuolo A."/>
            <person name="Stainier D."/>
            <person name="Suzuki M.M."/>
            <person name="Tassy O."/>
            <person name="Takatori N."/>
            <person name="Tokuoka M."/>
            <person name="Yagi K."/>
            <person name="Yoshizaki F."/>
            <person name="Wada S."/>
            <person name="Zhang C."/>
            <person name="Hyatt P.D."/>
            <person name="Larimer F."/>
            <person name="Detter C."/>
            <person name="Doggett N."/>
            <person name="Glavina T."/>
            <person name="Hawkins T."/>
            <person name="Richardson P."/>
            <person name="Lucas S."/>
            <person name="Kohara Y."/>
            <person name="Levine M."/>
            <person name="Satoh N."/>
            <person name="Rokhsar D.S."/>
        </authorList>
    </citation>
    <scope>NUCLEOTIDE SEQUENCE [LARGE SCALE GENOMIC DNA]</scope>
</reference>
<dbReference type="InParanoid" id="H2XK66"/>
<sequence>MEKEQETRALLRKKFLKSILFAKDKEVVFNLHENTTVLGKFKSCDYDPVQILVADLQTPSGTINEALLRTSDIISYTVDLPKDNTT</sequence>
<dbReference type="KEGG" id="cin:100179671"/>
<dbReference type="RefSeq" id="XP_002121350.1">
    <property type="nucleotide sequence ID" value="XM_002121314.5"/>
</dbReference>
<dbReference type="CDD" id="cd11677">
    <property type="entry name" value="Gemin7"/>
    <property type="match status" value="1"/>
</dbReference>
<dbReference type="EMBL" id="EAAA01000431">
    <property type="status" value="NOT_ANNOTATED_CDS"/>
    <property type="molecule type" value="Genomic_DNA"/>
</dbReference>
<evidence type="ECO:0000313" key="2">
    <source>
        <dbReference type="Proteomes" id="UP000008144"/>
    </source>
</evidence>
<accession>H2XK66</accession>
<dbReference type="Pfam" id="PF11095">
    <property type="entry name" value="Gemin7"/>
    <property type="match status" value="1"/>
</dbReference>
<dbReference type="AlphaFoldDB" id="H2XK66"/>
<organism evidence="1 2">
    <name type="scientific">Ciona intestinalis</name>
    <name type="common">Transparent sea squirt</name>
    <name type="synonym">Ascidia intestinalis</name>
    <dbReference type="NCBI Taxonomy" id="7719"/>
    <lineage>
        <taxon>Eukaryota</taxon>
        <taxon>Metazoa</taxon>
        <taxon>Chordata</taxon>
        <taxon>Tunicata</taxon>
        <taxon>Ascidiacea</taxon>
        <taxon>Phlebobranchia</taxon>
        <taxon>Cionidae</taxon>
        <taxon>Ciona</taxon>
    </lineage>
</organism>
<dbReference type="OMA" id="FNMHENT"/>
<dbReference type="GeneID" id="100179671"/>
<dbReference type="PANTHER" id="PTHR14679:SF1">
    <property type="entry name" value="GEM-ASSOCIATED PROTEIN 7"/>
    <property type="match status" value="1"/>
</dbReference>
<dbReference type="PANTHER" id="PTHR14679">
    <property type="entry name" value="GEM-ASSOCIATED PROTEIN 7"/>
    <property type="match status" value="1"/>
</dbReference>
<dbReference type="GO" id="GO:0034719">
    <property type="term" value="C:SMN-Sm protein complex"/>
    <property type="evidence" value="ECO:0007669"/>
    <property type="project" value="InterPro"/>
</dbReference>
<reference evidence="1" key="4">
    <citation type="submission" date="2025-09" db="UniProtKB">
        <authorList>
            <consortium name="Ensembl"/>
        </authorList>
    </citation>
    <scope>IDENTIFICATION</scope>
</reference>
<proteinExistence type="predicted"/>
<dbReference type="GeneTree" id="ENSGT00390000018039"/>